<dbReference type="GO" id="GO:0016020">
    <property type="term" value="C:membrane"/>
    <property type="evidence" value="ECO:0007669"/>
    <property type="project" value="InterPro"/>
</dbReference>
<dbReference type="AlphaFoldDB" id="A0A432X128"/>
<keyword evidence="1 2" id="KW-0808">Transferase</keyword>
<dbReference type="InterPro" id="IPR043130">
    <property type="entry name" value="CDP-OH_PTrfase_TM_dom"/>
</dbReference>
<evidence type="ECO:0000256" key="2">
    <source>
        <dbReference type="RuleBase" id="RU003750"/>
    </source>
</evidence>
<evidence type="ECO:0000256" key="1">
    <source>
        <dbReference type="ARBA" id="ARBA00022679"/>
    </source>
</evidence>
<protein>
    <recommendedName>
        <fullName evidence="6">CDP-alcohol phosphatidyltransferase family protein</fullName>
    </recommendedName>
</protein>
<dbReference type="EMBL" id="PIPQ01000005">
    <property type="protein sequence ID" value="RUO39880.1"/>
    <property type="molecule type" value="Genomic_DNA"/>
</dbReference>
<evidence type="ECO:0000313" key="4">
    <source>
        <dbReference type="EMBL" id="RUO39880.1"/>
    </source>
</evidence>
<dbReference type="GO" id="GO:0016780">
    <property type="term" value="F:phosphotransferase activity, for other substituted phosphate groups"/>
    <property type="evidence" value="ECO:0007669"/>
    <property type="project" value="InterPro"/>
</dbReference>
<organism evidence="4 5">
    <name type="scientific">Aliidiomarina taiwanensis</name>
    <dbReference type="NCBI Taxonomy" id="946228"/>
    <lineage>
        <taxon>Bacteria</taxon>
        <taxon>Pseudomonadati</taxon>
        <taxon>Pseudomonadota</taxon>
        <taxon>Gammaproteobacteria</taxon>
        <taxon>Alteromonadales</taxon>
        <taxon>Idiomarinaceae</taxon>
        <taxon>Aliidiomarina</taxon>
    </lineage>
</organism>
<keyword evidence="3" id="KW-1133">Transmembrane helix</keyword>
<feature type="transmembrane region" description="Helical" evidence="3">
    <location>
        <begin position="81"/>
        <end position="104"/>
    </location>
</feature>
<name>A0A432X128_9GAMM</name>
<dbReference type="Gene3D" id="1.20.120.1760">
    <property type="match status" value="1"/>
</dbReference>
<gene>
    <name evidence="4" type="ORF">CWE15_09010</name>
</gene>
<dbReference type="InterPro" id="IPR000462">
    <property type="entry name" value="CDP-OH_P_trans"/>
</dbReference>
<feature type="transmembrane region" description="Helical" evidence="3">
    <location>
        <begin position="176"/>
        <end position="200"/>
    </location>
</feature>
<evidence type="ECO:0000313" key="5">
    <source>
        <dbReference type="Proteomes" id="UP000286976"/>
    </source>
</evidence>
<keyword evidence="3" id="KW-0472">Membrane</keyword>
<evidence type="ECO:0008006" key="6">
    <source>
        <dbReference type="Google" id="ProtNLM"/>
    </source>
</evidence>
<keyword evidence="5" id="KW-1185">Reference proteome</keyword>
<dbReference type="InterPro" id="IPR048254">
    <property type="entry name" value="CDP_ALCOHOL_P_TRANSF_CS"/>
</dbReference>
<sequence length="212" mass="22796">MLDAKITPITRKLLEKPAAACVRLGVGADTMTIAGFVLGLLAVPALAFEQYTLALCAILLNRLADGLDGAIARRTERTDAGGYLDIVLDFIFYSAVVFGFLLAAPEQNGLAAGLLLVTFMATGSTFLAFASLAAKHGISNPLYPHKSLNYMGGLTEGFETMAAFVAFCLWPQHFPIMAYVFAGACWVTAGSRLSMGYRTLKQAEQKTKRRTE</sequence>
<dbReference type="RefSeq" id="WP_126757752.1">
    <property type="nucleotide sequence ID" value="NZ_PIPQ01000005.1"/>
</dbReference>
<feature type="transmembrane region" description="Helical" evidence="3">
    <location>
        <begin position="110"/>
        <end position="129"/>
    </location>
</feature>
<reference evidence="4 5" key="1">
    <citation type="journal article" date="2011" name="Front. Microbiol.">
        <title>Genomic signatures of strain selection and enhancement in Bacillus atrophaeus var. globigii, a historical biowarfare simulant.</title>
        <authorList>
            <person name="Gibbons H.S."/>
            <person name="Broomall S.M."/>
            <person name="McNew L.A."/>
            <person name="Daligault H."/>
            <person name="Chapman C."/>
            <person name="Bruce D."/>
            <person name="Karavis M."/>
            <person name="Krepps M."/>
            <person name="McGregor P.A."/>
            <person name="Hong C."/>
            <person name="Park K.H."/>
            <person name="Akmal A."/>
            <person name="Feldman A."/>
            <person name="Lin J.S."/>
            <person name="Chang W.E."/>
            <person name="Higgs B.W."/>
            <person name="Demirev P."/>
            <person name="Lindquist J."/>
            <person name="Liem A."/>
            <person name="Fochler E."/>
            <person name="Read T.D."/>
            <person name="Tapia R."/>
            <person name="Johnson S."/>
            <person name="Bishop-Lilly K.A."/>
            <person name="Detter C."/>
            <person name="Han C."/>
            <person name="Sozhamannan S."/>
            <person name="Rosenzweig C.N."/>
            <person name="Skowronski E.W."/>
        </authorList>
    </citation>
    <scope>NUCLEOTIDE SEQUENCE [LARGE SCALE GENOMIC DNA]</scope>
    <source>
        <strain evidence="4 5">AIT1</strain>
    </source>
</reference>
<dbReference type="PROSITE" id="PS00379">
    <property type="entry name" value="CDP_ALCOHOL_P_TRANSF"/>
    <property type="match status" value="1"/>
</dbReference>
<comment type="similarity">
    <text evidence="2">Belongs to the CDP-alcohol phosphatidyltransferase class-I family.</text>
</comment>
<comment type="caution">
    <text evidence="4">The sequence shown here is derived from an EMBL/GenBank/DDBJ whole genome shotgun (WGS) entry which is preliminary data.</text>
</comment>
<dbReference type="OrthoDB" id="9790577at2"/>
<keyword evidence="3" id="KW-0812">Transmembrane</keyword>
<dbReference type="GO" id="GO:0008654">
    <property type="term" value="P:phospholipid biosynthetic process"/>
    <property type="evidence" value="ECO:0007669"/>
    <property type="project" value="InterPro"/>
</dbReference>
<dbReference type="Pfam" id="PF01066">
    <property type="entry name" value="CDP-OH_P_transf"/>
    <property type="match status" value="1"/>
</dbReference>
<evidence type="ECO:0000256" key="3">
    <source>
        <dbReference type="SAM" id="Phobius"/>
    </source>
</evidence>
<dbReference type="Proteomes" id="UP000286976">
    <property type="component" value="Unassembled WGS sequence"/>
</dbReference>
<proteinExistence type="inferred from homology"/>
<accession>A0A432X128</accession>